<accession>A0A9X7G348</accession>
<dbReference type="RefSeq" id="WP_006921661.1">
    <property type="nucleotide sequence ID" value="NZ_JAUKEV010000074.1"/>
</dbReference>
<dbReference type="Proteomes" id="UP000225910">
    <property type="component" value="Unassembled WGS sequence"/>
</dbReference>
<protein>
    <submittedName>
        <fullName evidence="1">Uncharacterized protein</fullName>
    </submittedName>
</protein>
<organism evidence="1 2">
    <name type="scientific">Bacillus thuringiensis</name>
    <dbReference type="NCBI Taxonomy" id="1428"/>
    <lineage>
        <taxon>Bacteria</taxon>
        <taxon>Bacillati</taxon>
        <taxon>Bacillota</taxon>
        <taxon>Bacilli</taxon>
        <taxon>Bacillales</taxon>
        <taxon>Bacillaceae</taxon>
        <taxon>Bacillus</taxon>
        <taxon>Bacillus cereus group</taxon>
    </lineage>
</organism>
<evidence type="ECO:0000313" key="2">
    <source>
        <dbReference type="Proteomes" id="UP000225910"/>
    </source>
</evidence>
<dbReference type="EMBL" id="NVCU01000056">
    <property type="protein sequence ID" value="PFT96464.1"/>
    <property type="molecule type" value="Genomic_DNA"/>
</dbReference>
<comment type="caution">
    <text evidence="1">The sequence shown here is derived from an EMBL/GenBank/DDBJ whole genome shotgun (WGS) entry which is preliminary data.</text>
</comment>
<evidence type="ECO:0000313" key="1">
    <source>
        <dbReference type="EMBL" id="PFT96464.1"/>
    </source>
</evidence>
<sequence length="160" mass="18645">MAHKVRKNYSLDEGTVLKFQEICKKQKKEFSEVVEMLMEDYIAKDGQILIDDIYAPRMEAIVSRTMKKEIDRMAKMLYNINVDVTAGLYAFPAMYKKTMGSVEDTLNHYVNEQLLTPNRQSLAKQFAIAEDGERIIQAVRNFARNDIKTRQQEKLSEQQK</sequence>
<gene>
    <name evidence="1" type="ORF">COK81_08955</name>
</gene>
<proteinExistence type="predicted"/>
<dbReference type="AlphaFoldDB" id="A0A9X7G348"/>
<name>A0A9X7G348_BACTU</name>
<reference evidence="1 2" key="1">
    <citation type="submission" date="2017-09" db="EMBL/GenBank/DDBJ databases">
        <title>Large-scale bioinformatics analysis of Bacillus genomes uncovers conserved roles of natural products in bacterial physiology.</title>
        <authorList>
            <consortium name="Agbiome Team Llc"/>
            <person name="Bleich R.M."/>
            <person name="Grubbs K.J."/>
            <person name="Santa Maria K.C."/>
            <person name="Allen S.E."/>
            <person name="Farag S."/>
            <person name="Shank E.A."/>
            <person name="Bowers A."/>
        </authorList>
    </citation>
    <scope>NUCLEOTIDE SEQUENCE [LARGE SCALE GENOMIC DNA]</scope>
    <source>
        <strain evidence="1 2">AFS064137</strain>
    </source>
</reference>